<dbReference type="AlphaFoldDB" id="A0A3S3PHW8"/>
<comment type="subunit">
    <text evidence="2">Homodimer.</text>
</comment>
<feature type="region of interest" description="Disordered" evidence="7">
    <location>
        <begin position="290"/>
        <end position="314"/>
    </location>
</feature>
<dbReference type="PANTHER" id="PTHR16223:SF238">
    <property type="entry name" value="TRANSCRIPTION FACTOR BHLH114"/>
    <property type="match status" value="1"/>
</dbReference>
<dbReference type="OrthoDB" id="673975at2759"/>
<dbReference type="FunFam" id="4.10.280.10:FF:000032">
    <property type="entry name" value="Transcription factor bHLH123 family"/>
    <property type="match status" value="1"/>
</dbReference>
<evidence type="ECO:0000256" key="1">
    <source>
        <dbReference type="ARBA" id="ARBA00004123"/>
    </source>
</evidence>
<organism evidence="9 10">
    <name type="scientific">Cinnamomum micranthum f. kanehirae</name>
    <dbReference type="NCBI Taxonomy" id="337451"/>
    <lineage>
        <taxon>Eukaryota</taxon>
        <taxon>Viridiplantae</taxon>
        <taxon>Streptophyta</taxon>
        <taxon>Embryophyta</taxon>
        <taxon>Tracheophyta</taxon>
        <taxon>Spermatophyta</taxon>
        <taxon>Magnoliopsida</taxon>
        <taxon>Magnoliidae</taxon>
        <taxon>Laurales</taxon>
        <taxon>Lauraceae</taxon>
        <taxon>Cinnamomum</taxon>
    </lineage>
</organism>
<evidence type="ECO:0000256" key="2">
    <source>
        <dbReference type="ARBA" id="ARBA00011738"/>
    </source>
</evidence>
<comment type="caution">
    <text evidence="9">The sequence shown here is derived from an EMBL/GenBank/DDBJ whole genome shotgun (WGS) entry which is preliminary data.</text>
</comment>
<dbReference type="GO" id="GO:0005634">
    <property type="term" value="C:nucleus"/>
    <property type="evidence" value="ECO:0007669"/>
    <property type="project" value="UniProtKB-SubCell"/>
</dbReference>
<keyword evidence="6" id="KW-0539">Nucleus</keyword>
<dbReference type="Gene3D" id="4.10.280.10">
    <property type="entry name" value="Helix-loop-helix DNA-binding domain"/>
    <property type="match status" value="1"/>
</dbReference>
<gene>
    <name evidence="9" type="ORF">CKAN_02009900</name>
</gene>
<reference evidence="9 10" key="1">
    <citation type="journal article" date="2019" name="Nat. Plants">
        <title>Stout camphor tree genome fills gaps in understanding of flowering plant genome evolution.</title>
        <authorList>
            <person name="Chaw S.M."/>
            <person name="Liu Y.C."/>
            <person name="Wu Y.W."/>
            <person name="Wang H.Y."/>
            <person name="Lin C.I."/>
            <person name="Wu C.S."/>
            <person name="Ke H.M."/>
            <person name="Chang L.Y."/>
            <person name="Hsu C.Y."/>
            <person name="Yang H.T."/>
            <person name="Sudianto E."/>
            <person name="Hsu M.H."/>
            <person name="Wu K.P."/>
            <person name="Wang L.N."/>
            <person name="Leebens-Mack J.H."/>
            <person name="Tsai I.J."/>
        </authorList>
    </citation>
    <scope>NUCLEOTIDE SEQUENCE [LARGE SCALE GENOMIC DNA]</scope>
    <source>
        <strain evidence="10">cv. Chaw 1501</strain>
        <tissue evidence="9">Young leaves</tissue>
    </source>
</reference>
<accession>A0A3S3PHW8</accession>
<evidence type="ECO:0000256" key="6">
    <source>
        <dbReference type="ARBA" id="ARBA00023242"/>
    </source>
</evidence>
<feature type="domain" description="BHLH" evidence="8">
    <location>
        <begin position="338"/>
        <end position="387"/>
    </location>
</feature>
<dbReference type="InterPro" id="IPR045843">
    <property type="entry name" value="IND-like"/>
</dbReference>
<dbReference type="PROSITE" id="PS50888">
    <property type="entry name" value="BHLH"/>
    <property type="match status" value="1"/>
</dbReference>
<sequence>MADEFHTGSSGGNWWGASRTRFSGSSSACSTALSDVGSFGWSETAEMKLRSCEESTSVSSNSIRFQDTHKAQAADSTSCSGVLMDSTAQMTGFNHPVPSTVDWSQALLRRSARAESSFHAMLHDDLNSRVDYHDDTGSEQHLISSDDAAAICQGSPSNSFSLDSSSYRCPSMVLQGLTDRNPQLECSPFYGRVMNYPTPLNRHVNSNEFSSSSSWSKFPQFIKNSPPKQQQPNQLHFSNNTPFWNATAEPINDVKPNFCPSSQNQFLAPTFSEKPNCSYFGPKTVEEIRDSSSTLKKSSSEPPYKRTRNETTPQLPTFKVPRGFELSFNEIVSCAFLDMDENSLLYLKVRKEKLGDRITTLQQLVSPFGKTDTASVLFEAIEYIKFLHEQVSVLSTPYMKTTLHTEPQQNSDKSKEAEGSKQDLRSHGLCLVPVSVIIPVASETANEFWTPTYGGTFR</sequence>
<dbReference type="InterPro" id="IPR011598">
    <property type="entry name" value="bHLH_dom"/>
</dbReference>
<dbReference type="InterPro" id="IPR036638">
    <property type="entry name" value="HLH_DNA-bd_sf"/>
</dbReference>
<evidence type="ECO:0000256" key="3">
    <source>
        <dbReference type="ARBA" id="ARBA00023015"/>
    </source>
</evidence>
<evidence type="ECO:0000256" key="5">
    <source>
        <dbReference type="ARBA" id="ARBA00023163"/>
    </source>
</evidence>
<dbReference type="InterPro" id="IPR045239">
    <property type="entry name" value="bHLH95_bHLH"/>
</dbReference>
<evidence type="ECO:0000313" key="9">
    <source>
        <dbReference type="EMBL" id="RWR90966.1"/>
    </source>
</evidence>
<comment type="subcellular location">
    <subcellularLocation>
        <location evidence="1">Nucleus</location>
    </subcellularLocation>
</comment>
<keyword evidence="4" id="KW-0238">DNA-binding</keyword>
<evidence type="ECO:0000256" key="4">
    <source>
        <dbReference type="ARBA" id="ARBA00023125"/>
    </source>
</evidence>
<keyword evidence="10" id="KW-1185">Reference proteome</keyword>
<evidence type="ECO:0000256" key="7">
    <source>
        <dbReference type="SAM" id="MobiDB-lite"/>
    </source>
</evidence>
<dbReference type="GO" id="GO:0000981">
    <property type="term" value="F:DNA-binding transcription factor activity, RNA polymerase II-specific"/>
    <property type="evidence" value="ECO:0007669"/>
    <property type="project" value="TreeGrafter"/>
</dbReference>
<evidence type="ECO:0000259" key="8">
    <source>
        <dbReference type="PROSITE" id="PS50888"/>
    </source>
</evidence>
<dbReference type="CDD" id="cd11393">
    <property type="entry name" value="bHLH_AtbHLH_like"/>
    <property type="match status" value="1"/>
</dbReference>
<evidence type="ECO:0000313" key="10">
    <source>
        <dbReference type="Proteomes" id="UP000283530"/>
    </source>
</evidence>
<keyword evidence="3" id="KW-0805">Transcription regulation</keyword>
<dbReference type="GO" id="GO:0000978">
    <property type="term" value="F:RNA polymerase II cis-regulatory region sequence-specific DNA binding"/>
    <property type="evidence" value="ECO:0007669"/>
    <property type="project" value="TreeGrafter"/>
</dbReference>
<name>A0A3S3PHW8_9MAGN</name>
<dbReference type="GO" id="GO:0046983">
    <property type="term" value="F:protein dimerization activity"/>
    <property type="evidence" value="ECO:0007669"/>
    <property type="project" value="InterPro"/>
</dbReference>
<protein>
    <submittedName>
        <fullName evidence="9">Transcription factor bHLH123-like protein</fullName>
    </submittedName>
</protein>
<keyword evidence="5" id="KW-0804">Transcription</keyword>
<dbReference type="EMBL" id="QPKB01000008">
    <property type="protein sequence ID" value="RWR90966.1"/>
    <property type="molecule type" value="Genomic_DNA"/>
</dbReference>
<proteinExistence type="predicted"/>
<dbReference type="Proteomes" id="UP000283530">
    <property type="component" value="Unassembled WGS sequence"/>
</dbReference>
<dbReference type="SUPFAM" id="SSF47459">
    <property type="entry name" value="HLH, helix-loop-helix DNA-binding domain"/>
    <property type="match status" value="1"/>
</dbReference>
<dbReference type="PANTHER" id="PTHR16223">
    <property type="entry name" value="TRANSCRIPTION FACTOR BHLH83-RELATED"/>
    <property type="match status" value="1"/>
</dbReference>